<gene>
    <name evidence="4" type="ORF">RM530_02230</name>
</gene>
<dbReference type="InterPro" id="IPR020904">
    <property type="entry name" value="Sc_DH/Rdtase_CS"/>
</dbReference>
<dbReference type="SUPFAM" id="SSF51735">
    <property type="entry name" value="NAD(P)-binding Rossmann-fold domains"/>
    <property type="match status" value="1"/>
</dbReference>
<dbReference type="Proteomes" id="UP001254608">
    <property type="component" value="Unassembled WGS sequence"/>
</dbReference>
<dbReference type="PROSITE" id="PS00061">
    <property type="entry name" value="ADH_SHORT"/>
    <property type="match status" value="1"/>
</dbReference>
<dbReference type="Gene3D" id="3.40.50.720">
    <property type="entry name" value="NAD(P)-binding Rossmann-like Domain"/>
    <property type="match status" value="1"/>
</dbReference>
<dbReference type="EMBL" id="JAVRIC010000002">
    <property type="protein sequence ID" value="MDT0496184.1"/>
    <property type="molecule type" value="Genomic_DNA"/>
</dbReference>
<keyword evidence="2" id="KW-0560">Oxidoreductase</keyword>
<dbReference type="RefSeq" id="WP_311363573.1">
    <property type="nucleotide sequence ID" value="NZ_JAVRIC010000002.1"/>
</dbReference>
<dbReference type="PANTHER" id="PTHR45024">
    <property type="entry name" value="DEHYDROGENASES, SHORT CHAIN"/>
    <property type="match status" value="1"/>
</dbReference>
<dbReference type="CDD" id="cd05353">
    <property type="entry name" value="hydroxyacyl-CoA-like_DH_SDR_c-like"/>
    <property type="match status" value="1"/>
</dbReference>
<proteinExistence type="inferred from homology"/>
<reference evidence="4 5" key="1">
    <citation type="submission" date="2023-09" db="EMBL/GenBank/DDBJ databases">
        <authorList>
            <person name="Rey-Velasco X."/>
        </authorList>
    </citation>
    <scope>NUCLEOTIDE SEQUENCE [LARGE SCALE GENOMIC DNA]</scope>
    <source>
        <strain evidence="4 5">W345</strain>
    </source>
</reference>
<dbReference type="InterPro" id="IPR002347">
    <property type="entry name" value="SDR_fam"/>
</dbReference>
<protein>
    <submittedName>
        <fullName evidence="4">SDR family oxidoreductase</fullName>
    </submittedName>
</protein>
<dbReference type="InterPro" id="IPR051687">
    <property type="entry name" value="Peroxisomal_Beta-Oxidation"/>
</dbReference>
<evidence type="ECO:0000313" key="4">
    <source>
        <dbReference type="EMBL" id="MDT0496184.1"/>
    </source>
</evidence>
<accession>A0ABU2WEZ1</accession>
<dbReference type="PANTHER" id="PTHR45024:SF2">
    <property type="entry name" value="SCP2 DOMAIN-CONTAINING PROTEIN"/>
    <property type="match status" value="1"/>
</dbReference>
<comment type="caution">
    <text evidence="4">The sequence shown here is derived from an EMBL/GenBank/DDBJ whole genome shotgun (WGS) entry which is preliminary data.</text>
</comment>
<name>A0ABU2WEZ1_9GAMM</name>
<organism evidence="4 5">
    <name type="scientific">Banduia mediterranea</name>
    <dbReference type="NCBI Taxonomy" id="3075609"/>
    <lineage>
        <taxon>Bacteria</taxon>
        <taxon>Pseudomonadati</taxon>
        <taxon>Pseudomonadota</taxon>
        <taxon>Gammaproteobacteria</taxon>
        <taxon>Nevskiales</taxon>
        <taxon>Algiphilaceae</taxon>
        <taxon>Banduia</taxon>
    </lineage>
</organism>
<dbReference type="InterPro" id="IPR036291">
    <property type="entry name" value="NAD(P)-bd_dom_sf"/>
</dbReference>
<dbReference type="PRINTS" id="PR00081">
    <property type="entry name" value="GDHRDH"/>
</dbReference>
<sequence>MGELRYEGKVAVVTGAGQGLGRSHALFLASRGAKVVVNDLGGATDGSGASQTPAQKVCDEIKAAGGQAIPNYDSVSSEAGAQAIIGSAIESFGRVDILVNNAGILRDKALKNASEAEIRPVIDVHLYGTIWCTRAAWNHMLGQGYGRIVNTTSAAGLFGNFGQTNYGAAKMGIVGFSHAAAIEGAKANVKVNVIAPAARTRMTEELLGPMADKLNPEQVTPVVAYLAHESCDVSGEIYSCGGGRVGRVFVGAVPGYYNPGLSPEDVRDHLDTIRDVSQFVLPKNAMEEIGLLMKVASAH</sequence>
<evidence type="ECO:0000256" key="3">
    <source>
        <dbReference type="RuleBase" id="RU000363"/>
    </source>
</evidence>
<comment type="similarity">
    <text evidence="1 3">Belongs to the short-chain dehydrogenases/reductases (SDR) family.</text>
</comment>
<evidence type="ECO:0000313" key="5">
    <source>
        <dbReference type="Proteomes" id="UP001254608"/>
    </source>
</evidence>
<evidence type="ECO:0000256" key="2">
    <source>
        <dbReference type="ARBA" id="ARBA00023002"/>
    </source>
</evidence>
<evidence type="ECO:0000256" key="1">
    <source>
        <dbReference type="ARBA" id="ARBA00006484"/>
    </source>
</evidence>
<keyword evidence="5" id="KW-1185">Reference proteome</keyword>
<dbReference type="Pfam" id="PF00106">
    <property type="entry name" value="adh_short"/>
    <property type="match status" value="1"/>
</dbReference>
<dbReference type="PRINTS" id="PR00080">
    <property type="entry name" value="SDRFAMILY"/>
</dbReference>